<dbReference type="EMBL" id="JQZW01000015">
    <property type="protein sequence ID" value="KGN97279.1"/>
    <property type="molecule type" value="Genomic_DNA"/>
</dbReference>
<sequence length="387" mass="41801">MKQGKKFLLPVIMLLATAIGLVACGPDLKNPSLDVTPTSVEFGDIKHNQPAKKEITVTGKELPSGIKLTLEGTHANQFALNTQELPKEGGKIEVTAKAETEGEFTAVLKVVAGALSKEVTLKAKVSATPIVNDSEVKFSINGTVEEATFEAKYPANYSGVDVFQNIRLDGKGGEVGEAILLSLEGVDANLFQISHDKIEDRKKKAAPSGIVGVIFKAKKAGEFKADLVAKYGGKTFRLPLKAKAIVGKADEIILVEPPLPASKMKASLFGKDLPNGATIKVHTVMANEGSEYVPVIDLEFPKDGYKAKATYQKNFQNALQWCMGNACFGQPGDVNPFIYEGNLSAGKHHLAFHFPLEELVSGYKNKVTYSFSTDDDSYVLYIEFDVD</sequence>
<name>A0A0A2GA00_9PORP</name>
<gene>
    <name evidence="2" type="ORF">HQ36_08025</name>
</gene>
<feature type="chain" id="PRO_5001999162" evidence="1">
    <location>
        <begin position="24"/>
        <end position="387"/>
    </location>
</feature>
<feature type="signal peptide" evidence="1">
    <location>
        <begin position="1"/>
        <end position="23"/>
    </location>
</feature>
<protein>
    <submittedName>
        <fullName evidence="2">Uncharacterized protein</fullName>
    </submittedName>
</protein>
<evidence type="ECO:0000313" key="3">
    <source>
        <dbReference type="Proteomes" id="UP000030134"/>
    </source>
</evidence>
<dbReference type="Proteomes" id="UP000030134">
    <property type="component" value="Unassembled WGS sequence"/>
</dbReference>
<organism evidence="2 3">
    <name type="scientific">Porphyromonas gingivicanis</name>
    <dbReference type="NCBI Taxonomy" id="266762"/>
    <lineage>
        <taxon>Bacteria</taxon>
        <taxon>Pseudomonadati</taxon>
        <taxon>Bacteroidota</taxon>
        <taxon>Bacteroidia</taxon>
        <taxon>Bacteroidales</taxon>
        <taxon>Porphyromonadaceae</taxon>
        <taxon>Porphyromonas</taxon>
    </lineage>
</organism>
<comment type="caution">
    <text evidence="2">The sequence shown here is derived from an EMBL/GenBank/DDBJ whole genome shotgun (WGS) entry which is preliminary data.</text>
</comment>
<dbReference type="PROSITE" id="PS51257">
    <property type="entry name" value="PROKAR_LIPOPROTEIN"/>
    <property type="match status" value="1"/>
</dbReference>
<evidence type="ECO:0000256" key="1">
    <source>
        <dbReference type="SAM" id="SignalP"/>
    </source>
</evidence>
<keyword evidence="1" id="KW-0732">Signal</keyword>
<proteinExistence type="predicted"/>
<keyword evidence="3" id="KW-1185">Reference proteome</keyword>
<evidence type="ECO:0000313" key="2">
    <source>
        <dbReference type="EMBL" id="KGN97279.1"/>
    </source>
</evidence>
<dbReference type="AlphaFoldDB" id="A0A0A2GA00"/>
<accession>A0A0A2GA00</accession>
<reference evidence="2 3" key="1">
    <citation type="submission" date="2014-08" db="EMBL/GenBank/DDBJ databases">
        <title>Porphyromonas gingivicanis strain:COT-022_OH1391 Genome sequencing.</title>
        <authorList>
            <person name="Wallis C."/>
            <person name="Deusch O."/>
            <person name="O'Flynn C."/>
            <person name="Davis I."/>
            <person name="Jospin G."/>
            <person name="Darling A.E."/>
            <person name="Coil D.A."/>
            <person name="Alexiev A."/>
            <person name="Horsfall A."/>
            <person name="Kirkwood N."/>
            <person name="Harris S."/>
            <person name="Eisen J.A."/>
        </authorList>
    </citation>
    <scope>NUCLEOTIDE SEQUENCE [LARGE SCALE GENOMIC DNA]</scope>
    <source>
        <strain evidence="3">COT-022 OH1391</strain>
    </source>
</reference>